<gene>
    <name evidence="1" type="ordered locus">Sthe_0304</name>
</gene>
<dbReference type="STRING" id="479434.Sthe_0304"/>
<accession>D1C6Y2</accession>
<keyword evidence="2" id="KW-1185">Reference proteome</keyword>
<evidence type="ECO:0000313" key="1">
    <source>
        <dbReference type="EMBL" id="ACZ37743.1"/>
    </source>
</evidence>
<dbReference type="InParanoid" id="D1C6Y2"/>
<dbReference type="RefSeq" id="WP_012870791.1">
    <property type="nucleotide sequence ID" value="NC_013523.1"/>
</dbReference>
<proteinExistence type="predicted"/>
<dbReference type="HOGENOM" id="CLU_1401677_0_0_0"/>
<dbReference type="KEGG" id="sti:Sthe_0304"/>
<organism evidence="1 2">
    <name type="scientific">Sphaerobacter thermophilus (strain ATCC 49802 / DSM 20745 / KCCM 41009 / NCIMB 13125 / S 6022)</name>
    <dbReference type="NCBI Taxonomy" id="479434"/>
    <lineage>
        <taxon>Bacteria</taxon>
        <taxon>Pseudomonadati</taxon>
        <taxon>Thermomicrobiota</taxon>
        <taxon>Thermomicrobia</taxon>
        <taxon>Sphaerobacterales</taxon>
        <taxon>Sphaerobacterineae</taxon>
        <taxon>Sphaerobacteraceae</taxon>
        <taxon>Sphaerobacter</taxon>
    </lineage>
</organism>
<dbReference type="AlphaFoldDB" id="D1C6Y2"/>
<sequence>MPIRGRSLAHAVRIFVDYLNTVLHSTVTQTPLSFEVVPSQNRANIRFRAHGNSTTAVLATRFGRMGLYIGQVCEAPRDADDTYILRTISYRYALYRDGIDEPILRWEYVRFPGANAQYCRHHIQGPIAVPLADAPDRHPSLNDWHLPTGWVTIEEVLRFCIVDLGVRPLSPNWDSILRESYERFKTEFSPLGEA</sequence>
<dbReference type="EMBL" id="CP001823">
    <property type="protein sequence ID" value="ACZ37743.1"/>
    <property type="molecule type" value="Genomic_DNA"/>
</dbReference>
<dbReference type="Proteomes" id="UP000002027">
    <property type="component" value="Chromosome 1"/>
</dbReference>
<reference evidence="1 2" key="2">
    <citation type="journal article" date="2010" name="Stand. Genomic Sci.">
        <title>Complete genome sequence of Desulfohalobium retbaense type strain (HR(100)).</title>
        <authorList>
            <person name="Spring S."/>
            <person name="Nolan M."/>
            <person name="Lapidus A."/>
            <person name="Glavina Del Rio T."/>
            <person name="Copeland A."/>
            <person name="Tice H."/>
            <person name="Cheng J.F."/>
            <person name="Lucas S."/>
            <person name="Land M."/>
            <person name="Chen F."/>
            <person name="Bruce D."/>
            <person name="Goodwin L."/>
            <person name="Pitluck S."/>
            <person name="Ivanova N."/>
            <person name="Mavromatis K."/>
            <person name="Mikhailova N."/>
            <person name="Pati A."/>
            <person name="Chen A."/>
            <person name="Palaniappan K."/>
            <person name="Hauser L."/>
            <person name="Chang Y.J."/>
            <person name="Jeffries C.D."/>
            <person name="Munk C."/>
            <person name="Kiss H."/>
            <person name="Chain P."/>
            <person name="Han C."/>
            <person name="Brettin T."/>
            <person name="Detter J.C."/>
            <person name="Schuler E."/>
            <person name="Goker M."/>
            <person name="Rohde M."/>
            <person name="Bristow J."/>
            <person name="Eisen J.A."/>
            <person name="Markowitz V."/>
            <person name="Hugenholtz P."/>
            <person name="Kyrpides N.C."/>
            <person name="Klenk H.P."/>
        </authorList>
    </citation>
    <scope>NUCLEOTIDE SEQUENCE [LARGE SCALE GENOMIC DNA]</scope>
    <source>
        <strain evidence="2">ATCC 49802 / DSM 20745 / S 6022</strain>
    </source>
</reference>
<dbReference type="OrthoDB" id="3688655at2"/>
<name>D1C6Y2_SPHTD</name>
<protein>
    <submittedName>
        <fullName evidence="1">Uncharacterized protein</fullName>
    </submittedName>
</protein>
<reference evidence="2" key="1">
    <citation type="submission" date="2009-11" db="EMBL/GenBank/DDBJ databases">
        <title>The complete chromosome 1 of Sphaerobacter thermophilus DSM 20745.</title>
        <authorList>
            <person name="Lucas S."/>
            <person name="Copeland A."/>
            <person name="Lapidus A."/>
            <person name="Glavina del Rio T."/>
            <person name="Dalin E."/>
            <person name="Tice H."/>
            <person name="Bruce D."/>
            <person name="Goodwin L."/>
            <person name="Pitluck S."/>
            <person name="Kyrpides N."/>
            <person name="Mavromatis K."/>
            <person name="Ivanova N."/>
            <person name="Mikhailova N."/>
            <person name="LaButti K.M."/>
            <person name="Clum A."/>
            <person name="Sun H.I."/>
            <person name="Brettin T."/>
            <person name="Detter J.C."/>
            <person name="Han C."/>
            <person name="Larimer F."/>
            <person name="Land M."/>
            <person name="Hauser L."/>
            <person name="Markowitz V."/>
            <person name="Cheng J.F."/>
            <person name="Hugenholtz P."/>
            <person name="Woyke T."/>
            <person name="Wu D."/>
            <person name="Steenblock K."/>
            <person name="Schneider S."/>
            <person name="Pukall R."/>
            <person name="Goeker M."/>
            <person name="Klenk H.P."/>
            <person name="Eisen J.A."/>
        </authorList>
    </citation>
    <scope>NUCLEOTIDE SEQUENCE [LARGE SCALE GENOMIC DNA]</scope>
    <source>
        <strain evidence="2">ATCC 49802 / DSM 20745 / S 6022</strain>
    </source>
</reference>
<evidence type="ECO:0000313" key="2">
    <source>
        <dbReference type="Proteomes" id="UP000002027"/>
    </source>
</evidence>